<dbReference type="PANTHER" id="PTHR11893">
    <property type="entry name" value="INNEXIN"/>
    <property type="match status" value="1"/>
</dbReference>
<feature type="transmembrane region" description="Helical" evidence="12">
    <location>
        <begin position="320"/>
        <end position="342"/>
    </location>
</feature>
<evidence type="ECO:0000256" key="1">
    <source>
        <dbReference type="ARBA" id="ARBA00004610"/>
    </source>
</evidence>
<gene>
    <name evidence="12" type="primary">inx</name>
</gene>
<feature type="transmembrane region" description="Helical" evidence="12">
    <location>
        <begin position="63"/>
        <end position="83"/>
    </location>
</feature>
<comment type="function">
    <text evidence="12">Structural component of the gap junctions.</text>
</comment>
<keyword evidence="5 12" id="KW-0812">Transmembrane</keyword>
<organism evidence="13 14">
    <name type="scientific">Parascaris univalens</name>
    <name type="common">Nematode worm</name>
    <dbReference type="NCBI Taxonomy" id="6257"/>
    <lineage>
        <taxon>Eukaryota</taxon>
        <taxon>Metazoa</taxon>
        <taxon>Ecdysozoa</taxon>
        <taxon>Nematoda</taxon>
        <taxon>Chromadorea</taxon>
        <taxon>Rhabditida</taxon>
        <taxon>Spirurina</taxon>
        <taxon>Ascaridomorpha</taxon>
        <taxon>Ascaridoidea</taxon>
        <taxon>Ascarididae</taxon>
        <taxon>Parascaris</taxon>
    </lineage>
</organism>
<keyword evidence="10 12" id="KW-0472">Membrane</keyword>
<dbReference type="Pfam" id="PF00876">
    <property type="entry name" value="Innexin"/>
    <property type="match status" value="1"/>
</dbReference>
<reference evidence="14" key="1">
    <citation type="submission" date="2022-11" db="UniProtKB">
        <authorList>
            <consortium name="WormBaseParasite"/>
        </authorList>
    </citation>
    <scope>IDENTIFICATION</scope>
</reference>
<evidence type="ECO:0000256" key="8">
    <source>
        <dbReference type="ARBA" id="ARBA00022989"/>
    </source>
</evidence>
<dbReference type="GO" id="GO:0005243">
    <property type="term" value="F:gap junction channel activity"/>
    <property type="evidence" value="ECO:0007669"/>
    <property type="project" value="TreeGrafter"/>
</dbReference>
<keyword evidence="8 12" id="KW-1133">Transmembrane helix</keyword>
<dbReference type="WBParaSite" id="PgR122_g009_t04">
    <property type="protein sequence ID" value="PgR122_g009_t04"/>
    <property type="gene ID" value="PgR122_g009"/>
</dbReference>
<evidence type="ECO:0000256" key="4">
    <source>
        <dbReference type="ARBA" id="ARBA00022475"/>
    </source>
</evidence>
<comment type="subcellular location">
    <subcellularLocation>
        <location evidence="1">Cell junction</location>
        <location evidence="1">Gap junction</location>
    </subcellularLocation>
    <subcellularLocation>
        <location evidence="2 12">Cell membrane</location>
        <topology evidence="2 12">Multi-pass membrane protein</topology>
    </subcellularLocation>
</comment>
<keyword evidence="3 12" id="KW-0813">Transport</keyword>
<keyword evidence="6" id="KW-0303">Gap junction</keyword>
<dbReference type="PRINTS" id="PR01262">
    <property type="entry name" value="INNEXIN"/>
</dbReference>
<keyword evidence="11 12" id="KW-0407">Ion channel</keyword>
<dbReference type="PROSITE" id="PS51013">
    <property type="entry name" value="PANNEXIN"/>
    <property type="match status" value="1"/>
</dbReference>
<evidence type="ECO:0000256" key="12">
    <source>
        <dbReference type="RuleBase" id="RU010713"/>
    </source>
</evidence>
<comment type="caution">
    <text evidence="12">Lacks conserved residue(s) required for the propagation of feature annotation.</text>
</comment>
<protein>
    <recommendedName>
        <fullName evidence="12">Innexin</fullName>
    </recommendedName>
</protein>
<feature type="transmembrane region" description="Helical" evidence="12">
    <location>
        <begin position="139"/>
        <end position="161"/>
    </location>
</feature>
<keyword evidence="9 12" id="KW-0406">Ion transport</keyword>
<dbReference type="GO" id="GO:0034220">
    <property type="term" value="P:monoatomic ion transmembrane transport"/>
    <property type="evidence" value="ECO:0007669"/>
    <property type="project" value="UniProtKB-KW"/>
</dbReference>
<evidence type="ECO:0000256" key="2">
    <source>
        <dbReference type="ARBA" id="ARBA00004651"/>
    </source>
</evidence>
<evidence type="ECO:0000256" key="11">
    <source>
        <dbReference type="ARBA" id="ARBA00023303"/>
    </source>
</evidence>
<evidence type="ECO:0000256" key="3">
    <source>
        <dbReference type="ARBA" id="ARBA00022448"/>
    </source>
</evidence>
<sequence>FALLSCLVDVVRSNKELEFARGSTISENRRSRSKMFLGIPQLNKFFSSLSVTKLDDFTDRCNYYYTVLALIFFSLLIGSKQVFGEPIRCLIDQQYAGSWVGYVHDYCFISERYSLTMPSYEDETLAKFDSTETRTYENYYQWVPFLLAVQAVFFYIPHFLWRTLQKMSSLDLEMVVEEGTRIRSLVGEDRRSAIAKLSSYIEQFLSFSPSGTCGIDVGCVGRFGSFSCFLYILLKVVNTFNVIVQLHIINTFVGDGSLMWGVELARNLLAGRDWTYTGHFPRVVFCDYDKVELGSVQHKTVQCALTINILNEKVFVLLTLWFMILAVLTALNALFTFATLFIPMLRESEMLSFLEPALYIDDRSSCDSGYGRGDASHKPPFEGIRSSEGCDSGINTDSSFNGALRRRLSSNTSANRIHEGDAVDGIAFFPTPTSEERKVLREFVSRALCLDGVQMLRFLNTHAGAMTARDIAVKLFEDFVFARTAKSRIMESGFYGTTVNAFTTPRRGNARDSEPLLDAHRKQLMMGGMLRVPHPGGNGPISTIFNDGFPGADVENGGSLPMKELPR</sequence>
<dbReference type="PANTHER" id="PTHR11893:SF20">
    <property type="entry name" value="INNEXIN-3"/>
    <property type="match status" value="1"/>
</dbReference>
<keyword evidence="7" id="KW-0965">Cell junction</keyword>
<evidence type="ECO:0000313" key="13">
    <source>
        <dbReference type="Proteomes" id="UP000887569"/>
    </source>
</evidence>
<accession>A0A915CCJ8</accession>
<evidence type="ECO:0000256" key="7">
    <source>
        <dbReference type="ARBA" id="ARBA00022949"/>
    </source>
</evidence>
<keyword evidence="13" id="KW-1185">Reference proteome</keyword>
<keyword evidence="4" id="KW-1003">Cell membrane</keyword>
<dbReference type="InterPro" id="IPR000990">
    <property type="entry name" value="Innexin"/>
</dbReference>
<dbReference type="GO" id="GO:0005921">
    <property type="term" value="C:gap junction"/>
    <property type="evidence" value="ECO:0007669"/>
    <property type="project" value="UniProtKB-SubCell"/>
</dbReference>
<dbReference type="AlphaFoldDB" id="A0A915CCJ8"/>
<proteinExistence type="inferred from homology"/>
<evidence type="ECO:0000256" key="10">
    <source>
        <dbReference type="ARBA" id="ARBA00023136"/>
    </source>
</evidence>
<dbReference type="Proteomes" id="UP000887569">
    <property type="component" value="Unplaced"/>
</dbReference>
<evidence type="ECO:0000256" key="5">
    <source>
        <dbReference type="ARBA" id="ARBA00022692"/>
    </source>
</evidence>
<dbReference type="GO" id="GO:0005886">
    <property type="term" value="C:plasma membrane"/>
    <property type="evidence" value="ECO:0007669"/>
    <property type="project" value="UniProtKB-SubCell"/>
</dbReference>
<evidence type="ECO:0000256" key="9">
    <source>
        <dbReference type="ARBA" id="ARBA00023065"/>
    </source>
</evidence>
<evidence type="ECO:0000256" key="6">
    <source>
        <dbReference type="ARBA" id="ARBA00022868"/>
    </source>
</evidence>
<comment type="similarity">
    <text evidence="12">Belongs to the pannexin family.</text>
</comment>
<name>A0A915CCJ8_PARUN</name>
<evidence type="ECO:0000313" key="14">
    <source>
        <dbReference type="WBParaSite" id="PgR122_g009_t04"/>
    </source>
</evidence>